<organism evidence="13 14">
    <name type="scientific">Stegodyphus mimosarum</name>
    <name type="common">African social velvet spider</name>
    <dbReference type="NCBI Taxonomy" id="407821"/>
    <lineage>
        <taxon>Eukaryota</taxon>
        <taxon>Metazoa</taxon>
        <taxon>Ecdysozoa</taxon>
        <taxon>Arthropoda</taxon>
        <taxon>Chelicerata</taxon>
        <taxon>Arachnida</taxon>
        <taxon>Araneae</taxon>
        <taxon>Araneomorphae</taxon>
        <taxon>Entelegynae</taxon>
        <taxon>Eresoidea</taxon>
        <taxon>Eresidae</taxon>
        <taxon>Stegodyphus</taxon>
    </lineage>
</organism>
<dbReference type="CDD" id="cd04059">
    <property type="entry name" value="Peptidases_S8_Protein_convertases_Kexins_Furin-like"/>
    <property type="match status" value="1"/>
</dbReference>
<keyword evidence="9" id="KW-0325">Glycoprotein</keyword>
<keyword evidence="7" id="KW-0865">Zymogen</keyword>
<evidence type="ECO:0000256" key="7">
    <source>
        <dbReference type="ARBA" id="ARBA00023145"/>
    </source>
</evidence>
<keyword evidence="8" id="KW-1015">Disulfide bond</keyword>
<dbReference type="SMART" id="SM00261">
    <property type="entry name" value="FU"/>
    <property type="match status" value="9"/>
</dbReference>
<dbReference type="OrthoDB" id="300641at2759"/>
<reference evidence="13 14" key="1">
    <citation type="submission" date="2013-11" db="EMBL/GenBank/DDBJ databases">
        <title>Genome sequencing of Stegodyphus mimosarum.</title>
        <authorList>
            <person name="Bechsgaard J."/>
        </authorList>
    </citation>
    <scope>NUCLEOTIDE SEQUENCE [LARGE SCALE GENOMIC DNA]</scope>
</reference>
<keyword evidence="11" id="KW-1133">Transmembrane helix</keyword>
<dbReference type="InterPro" id="IPR008979">
    <property type="entry name" value="Galactose-bd-like_sf"/>
</dbReference>
<dbReference type="SUPFAM" id="SSF52743">
    <property type="entry name" value="Subtilisin-like"/>
    <property type="match status" value="1"/>
</dbReference>
<feature type="non-terminal residue" evidence="13">
    <location>
        <position position="973"/>
    </location>
</feature>
<comment type="caution">
    <text evidence="10">Lacks conserved residue(s) required for the propagation of feature annotation.</text>
</comment>
<dbReference type="GO" id="GO:0016485">
    <property type="term" value="P:protein processing"/>
    <property type="evidence" value="ECO:0007669"/>
    <property type="project" value="TreeGrafter"/>
</dbReference>
<gene>
    <name evidence="13" type="ORF">X975_02182</name>
</gene>
<dbReference type="GO" id="GO:0000139">
    <property type="term" value="C:Golgi membrane"/>
    <property type="evidence" value="ECO:0007669"/>
    <property type="project" value="TreeGrafter"/>
</dbReference>
<keyword evidence="14" id="KW-1185">Reference proteome</keyword>
<keyword evidence="11" id="KW-0472">Membrane</keyword>
<dbReference type="InterPro" id="IPR036852">
    <property type="entry name" value="Peptidase_S8/S53_dom_sf"/>
</dbReference>
<dbReference type="InterPro" id="IPR034182">
    <property type="entry name" value="Kexin/furin"/>
</dbReference>
<evidence type="ECO:0000256" key="5">
    <source>
        <dbReference type="ARBA" id="ARBA00022801"/>
    </source>
</evidence>
<feature type="transmembrane region" description="Helical" evidence="11">
    <location>
        <begin position="899"/>
        <end position="921"/>
    </location>
</feature>
<evidence type="ECO:0000313" key="13">
    <source>
        <dbReference type="EMBL" id="KFM69636.1"/>
    </source>
</evidence>
<dbReference type="EMBL" id="KK117127">
    <property type="protein sequence ID" value="KFM69636.1"/>
    <property type="molecule type" value="Genomic_DNA"/>
</dbReference>
<evidence type="ECO:0000256" key="3">
    <source>
        <dbReference type="ARBA" id="ARBA00022685"/>
    </source>
</evidence>
<accession>A0A087TWZ7</accession>
<sequence length="973" mass="108551">MLDGSVTDHIEATALSLKPNHIHIYSASWGPEDDGKTVEGPGNLAKAAFEDGINKGRGGLGSIFVWASGNGGRHSDSCNCDGYTNSIYTISVSSATQSGLMPWYLEQCSSTLATTYSSGASSRDQNIVTVDVDYSYFNDFRRGRKPNTSNLCTRGHTGTSASAPIAAAICALALEANPKLTWRDMQYLIVLTSRYEPLSKEDGWVTNAVGRKISTKFGYGLMDAVAMVKLAKSWKTLPKQHICYSLPDTTERIIPAGHGEKLEASMNTSCKNSKNPVVFLEHVQVKITLTFHPRGNLRIILISPSRTPSDILLPRPRDKQEGSFKHWPFMSVHFWGENPEGNWKLVIVNDGNLVTNIPGKLTNWSLVFYGTEEMPFSLSHLKEPKKLFHTSKQEHAHLIRGVDQFTEFKSNHCLNEKKFLITVDGEKDCTNKCPVGYYSDHKYYICRLCEKSCLSCYGPSYNNCLSCPNGFFYDNLKHQCLPCISSCETCHVSHELCETCKPGLLLYQQKCWSACPVGTYREQNVCKKCHEACESCYGPLHFNCLSCSEYFLFNGTCQPKCPSRFYANSDYKCNRCHRSCEKCSDNNTCIECPFTWEFDASNKCVLNSCKKGWYNQDSKSCDACYPHCQQCTGPSIQDCIYCETKYLWLEGQCVRACPDGFFAKNGGCTPCNEMCSKCKNEKNNCIACKHDFLLYHGSCVASCPSGYFNNGKGKCEVCDSTCLLCTGGSNMNCTTCPMGLYLVYNSCQIKCPDGYFSVVNEDYSECLPCHYTCKTCTDYGPTYCVSCYDNASYSNGICLPCSDGEFYNRITKECEKCDDKCSQCFGPFENTCLSCPMPLRLDEVKHTCLPCCDASSAGSECCTCSQDLGICITSDHPRSIDVSFIEYDSEEVVIPLKHIVPIVITICASVVLLFVLLFGILQAYSAGCFHFNIKGQHYELVPNHNTAKFEAEMEKISLTQDDLEDEDEIYEKV</sequence>
<dbReference type="PANTHER" id="PTHR42884:SF23">
    <property type="entry name" value="FURIN-LIKE PROTEASE 2"/>
    <property type="match status" value="1"/>
</dbReference>
<dbReference type="OMA" id="ICATCEG"/>
<comment type="similarity">
    <text evidence="1">Belongs to the peptidase S8 family. Furin subfamily.</text>
</comment>
<dbReference type="Gene3D" id="2.60.120.260">
    <property type="entry name" value="Galactose-binding domain-like"/>
    <property type="match status" value="1"/>
</dbReference>
<dbReference type="FunFam" id="2.60.120.260:FF:000006">
    <property type="entry name" value="Proprotein convertase subtilisin/kexin type 5"/>
    <property type="match status" value="1"/>
</dbReference>
<dbReference type="InterPro" id="IPR006212">
    <property type="entry name" value="Furin_repeat"/>
</dbReference>
<evidence type="ECO:0000256" key="11">
    <source>
        <dbReference type="SAM" id="Phobius"/>
    </source>
</evidence>
<protein>
    <submittedName>
        <fullName evidence="13">Furin-like protease 2</fullName>
    </submittedName>
</protein>
<evidence type="ECO:0000259" key="12">
    <source>
        <dbReference type="PROSITE" id="PS51829"/>
    </source>
</evidence>
<evidence type="ECO:0000256" key="4">
    <source>
        <dbReference type="ARBA" id="ARBA00022729"/>
    </source>
</evidence>
<dbReference type="GO" id="GO:0004252">
    <property type="term" value="F:serine-type endopeptidase activity"/>
    <property type="evidence" value="ECO:0007669"/>
    <property type="project" value="InterPro"/>
</dbReference>
<dbReference type="InterPro" id="IPR000209">
    <property type="entry name" value="Peptidase_S8/S53_dom"/>
</dbReference>
<dbReference type="PROSITE" id="PS51892">
    <property type="entry name" value="SUBTILASE"/>
    <property type="match status" value="1"/>
</dbReference>
<dbReference type="PANTHER" id="PTHR42884">
    <property type="entry name" value="PROPROTEIN CONVERTASE SUBTILISIN/KEXIN-RELATED"/>
    <property type="match status" value="1"/>
</dbReference>
<evidence type="ECO:0000313" key="14">
    <source>
        <dbReference type="Proteomes" id="UP000054359"/>
    </source>
</evidence>
<evidence type="ECO:0000256" key="2">
    <source>
        <dbReference type="ARBA" id="ARBA00022670"/>
    </source>
</evidence>
<feature type="domain" description="P/Homo B" evidence="12">
    <location>
        <begin position="236"/>
        <end position="374"/>
    </location>
</feature>
<dbReference type="Gene3D" id="2.10.220.10">
    <property type="entry name" value="Hormone Receptor, Insulin-like Growth Factor Receptor 1, Chain A, domain 2"/>
    <property type="match status" value="6"/>
</dbReference>
<dbReference type="InterPro" id="IPR023828">
    <property type="entry name" value="Peptidase_S8_Ser-AS"/>
</dbReference>
<dbReference type="CDD" id="cd00064">
    <property type="entry name" value="FU"/>
    <property type="match status" value="7"/>
</dbReference>
<dbReference type="InterPro" id="IPR009030">
    <property type="entry name" value="Growth_fac_rcpt_cys_sf"/>
</dbReference>
<dbReference type="Gene3D" id="3.40.50.200">
    <property type="entry name" value="Peptidase S8/S53 domain"/>
    <property type="match status" value="1"/>
</dbReference>
<dbReference type="Proteomes" id="UP000054359">
    <property type="component" value="Unassembled WGS sequence"/>
</dbReference>
<dbReference type="GO" id="GO:0005802">
    <property type="term" value="C:trans-Golgi network"/>
    <property type="evidence" value="ECO:0007669"/>
    <property type="project" value="TreeGrafter"/>
</dbReference>
<keyword evidence="5" id="KW-0378">Hydrolase</keyword>
<evidence type="ECO:0000256" key="1">
    <source>
        <dbReference type="ARBA" id="ARBA00005325"/>
    </source>
</evidence>
<name>A0A087TWZ7_STEMI</name>
<evidence type="ECO:0000256" key="10">
    <source>
        <dbReference type="PROSITE-ProRule" id="PRU01240"/>
    </source>
</evidence>
<evidence type="ECO:0000256" key="9">
    <source>
        <dbReference type="ARBA" id="ARBA00023180"/>
    </source>
</evidence>
<dbReference type="SUPFAM" id="SSF57184">
    <property type="entry name" value="Growth factor receptor domain"/>
    <property type="match status" value="3"/>
</dbReference>
<dbReference type="SUPFAM" id="SSF49785">
    <property type="entry name" value="Galactose-binding domain-like"/>
    <property type="match status" value="1"/>
</dbReference>
<proteinExistence type="inferred from homology"/>
<keyword evidence="6" id="KW-0720">Serine protease</keyword>
<keyword evidence="11" id="KW-0812">Transmembrane</keyword>
<dbReference type="Pfam" id="PF01483">
    <property type="entry name" value="P_proprotein"/>
    <property type="match status" value="1"/>
</dbReference>
<evidence type="ECO:0000256" key="6">
    <source>
        <dbReference type="ARBA" id="ARBA00022825"/>
    </source>
</evidence>
<dbReference type="STRING" id="407821.A0A087TWZ7"/>
<evidence type="ECO:0000256" key="8">
    <source>
        <dbReference type="ARBA" id="ARBA00023157"/>
    </source>
</evidence>
<keyword evidence="3" id="KW-0165">Cleavage on pair of basic residues</keyword>
<dbReference type="InterPro" id="IPR002884">
    <property type="entry name" value="P_dom"/>
</dbReference>
<dbReference type="AlphaFoldDB" id="A0A087TWZ7"/>
<dbReference type="Pfam" id="PF00082">
    <property type="entry name" value="Peptidase_S8"/>
    <property type="match status" value="1"/>
</dbReference>
<keyword evidence="4" id="KW-0732">Signal</keyword>
<dbReference type="PROSITE" id="PS00138">
    <property type="entry name" value="SUBTILASE_SER"/>
    <property type="match status" value="1"/>
</dbReference>
<dbReference type="PROSITE" id="PS51829">
    <property type="entry name" value="P_HOMO_B"/>
    <property type="match status" value="1"/>
</dbReference>
<keyword evidence="2 13" id="KW-0645">Protease</keyword>